<organism evidence="1 2">
    <name type="scientific">Jejuia spongiicola</name>
    <dbReference type="NCBI Taxonomy" id="2942207"/>
    <lineage>
        <taxon>Bacteria</taxon>
        <taxon>Pseudomonadati</taxon>
        <taxon>Bacteroidota</taxon>
        <taxon>Flavobacteriia</taxon>
        <taxon>Flavobacteriales</taxon>
        <taxon>Flavobacteriaceae</taxon>
        <taxon>Jejuia</taxon>
    </lineage>
</organism>
<evidence type="ECO:0000313" key="1">
    <source>
        <dbReference type="EMBL" id="MCL6293581.1"/>
    </source>
</evidence>
<sequence>MWFVLFLFYSQKSSGQLGFCSGNSGDPIFTEDFGTGIANNSLPAGTTTYFYSTGYPGDGFYTVSNGTFGNAFDWHQTQDHTLGDVDGKCLIVNAAASPGEFYRTTVTGLCETTTYEFSAWVLNLVIANSFCSTVPGGTIPINVSFEIWDSTDTNLLASGDTGNIVELSSPNWQEYGLVFQTLMGQNTVILKMINNGLGGCGNDLAIDDIEFKSCGDTVIVSDLANNDTESLCSSQAPFNTTLTATPDFSVYSSHFYQWQSSTDGGVTWNDLAGENNQTLNISVTNTTYFRSKIAEVAINLTNAQCVSFSNEYQVEVSILPTMPTLECWETAVINNTTCSWDVSGTQPIQPNIECWETATFNNTSCMWEVTGTQPLQPTLECWETATFNNITCSWDVSGNQPVQPTLNCWETTVFNNTSCLWEVLGTQPAQPNTDCWETASFNDTSCMWEVSGTQPMQPTLECWETALFNTNTCVWEISGTQPGTIIEEDIVFCATEDKLLTAQSNITNPTYLWNTGETSQSIDLNSAGNYTVEIIGSVCSFETRVFNVTFLETPIIDSIISDGKNITINTVNTGDFLYSLNGNIFQTNNTFFNIDGGLYSVFVKQRDCPEIAEAEYLHFFIPKFFTPNNDGVNDTFNLKGIEFYSSSEVSIFNRYGKLMKFSKNGTFSWDGTLSGRGLPSDDYWYVIIIEGQKFTGHFTLKR</sequence>
<reference evidence="1" key="1">
    <citation type="submission" date="2022-05" db="EMBL/GenBank/DDBJ databases">
        <authorList>
            <person name="Park J.-S."/>
        </authorList>
    </citation>
    <scope>NUCLEOTIDE SEQUENCE</scope>
    <source>
        <strain evidence="1">2012CJ34-3</strain>
    </source>
</reference>
<gene>
    <name evidence="1" type="ORF">M3P09_01160</name>
</gene>
<proteinExistence type="predicted"/>
<comment type="caution">
    <text evidence="1">The sequence shown here is derived from an EMBL/GenBank/DDBJ whole genome shotgun (WGS) entry which is preliminary data.</text>
</comment>
<name>A0ABT0Q9C3_9FLAO</name>
<keyword evidence="2" id="KW-1185">Reference proteome</keyword>
<accession>A0ABT0Q9C3</accession>
<dbReference type="EMBL" id="JAMFLZ010000001">
    <property type="protein sequence ID" value="MCL6293581.1"/>
    <property type="molecule type" value="Genomic_DNA"/>
</dbReference>
<protein>
    <submittedName>
        <fullName evidence="1">T9SS type B sorting domain-containing protein</fullName>
    </submittedName>
</protein>
<dbReference type="RefSeq" id="WP_249971718.1">
    <property type="nucleotide sequence ID" value="NZ_JAMFLZ010000001.1"/>
</dbReference>
<dbReference type="Pfam" id="PF13585">
    <property type="entry name" value="CHU_C"/>
    <property type="match status" value="1"/>
</dbReference>
<evidence type="ECO:0000313" key="2">
    <source>
        <dbReference type="Proteomes" id="UP001165381"/>
    </source>
</evidence>
<dbReference type="NCBIfam" id="TIGR04131">
    <property type="entry name" value="Bac_Flav_CTERM"/>
    <property type="match status" value="1"/>
</dbReference>
<dbReference type="Proteomes" id="UP001165381">
    <property type="component" value="Unassembled WGS sequence"/>
</dbReference>
<dbReference type="InterPro" id="IPR026341">
    <property type="entry name" value="T9SS_type_B"/>
</dbReference>